<evidence type="ECO:0000313" key="6">
    <source>
        <dbReference type="EMBL" id="QEX20924.1"/>
    </source>
</evidence>
<evidence type="ECO:0000256" key="2">
    <source>
        <dbReference type="ARBA" id="ARBA00023125"/>
    </source>
</evidence>
<evidence type="ECO:0000256" key="1">
    <source>
        <dbReference type="ARBA" id="ARBA00023015"/>
    </source>
</evidence>
<dbReference type="EMBL" id="CP042582">
    <property type="protein sequence ID" value="QEX20924.1"/>
    <property type="molecule type" value="Genomic_DNA"/>
</dbReference>
<feature type="compositionally biased region" description="Basic and acidic residues" evidence="4">
    <location>
        <begin position="474"/>
        <end position="495"/>
    </location>
</feature>
<dbReference type="SUPFAM" id="SSF51215">
    <property type="entry name" value="Regulatory protein AraC"/>
    <property type="match status" value="1"/>
</dbReference>
<protein>
    <recommendedName>
        <fullName evidence="5">HTH araC/xylS-type domain-containing protein</fullName>
    </recommendedName>
</protein>
<dbReference type="Proteomes" id="UP000325797">
    <property type="component" value="Chromosome"/>
</dbReference>
<dbReference type="InterPro" id="IPR037923">
    <property type="entry name" value="HTH-like"/>
</dbReference>
<dbReference type="Pfam" id="PF12833">
    <property type="entry name" value="HTH_18"/>
    <property type="match status" value="1"/>
</dbReference>
<dbReference type="GO" id="GO:0003700">
    <property type="term" value="F:DNA-binding transcription factor activity"/>
    <property type="evidence" value="ECO:0007669"/>
    <property type="project" value="InterPro"/>
</dbReference>
<keyword evidence="7" id="KW-1185">Reference proteome</keyword>
<dbReference type="RefSeq" id="WP_191909289.1">
    <property type="nucleotide sequence ID" value="NZ_CP042582.1"/>
</dbReference>
<evidence type="ECO:0000259" key="5">
    <source>
        <dbReference type="PROSITE" id="PS01124"/>
    </source>
</evidence>
<evidence type="ECO:0000256" key="3">
    <source>
        <dbReference type="ARBA" id="ARBA00023163"/>
    </source>
</evidence>
<keyword evidence="1" id="KW-0805">Transcription regulation</keyword>
<dbReference type="PROSITE" id="PS01124">
    <property type="entry name" value="HTH_ARAC_FAMILY_2"/>
    <property type="match status" value="1"/>
</dbReference>
<dbReference type="Pfam" id="PF02311">
    <property type="entry name" value="AraC_binding"/>
    <property type="match status" value="1"/>
</dbReference>
<keyword evidence="2" id="KW-0238">DNA-binding</keyword>
<evidence type="ECO:0000313" key="7">
    <source>
        <dbReference type="Proteomes" id="UP000325797"/>
    </source>
</evidence>
<dbReference type="PANTHER" id="PTHR11019">
    <property type="entry name" value="HTH-TYPE TRANSCRIPTIONAL REGULATOR NIMR"/>
    <property type="match status" value="1"/>
</dbReference>
<dbReference type="InterPro" id="IPR003313">
    <property type="entry name" value="AraC-bd"/>
</dbReference>
<dbReference type="InterPro" id="IPR009057">
    <property type="entry name" value="Homeodomain-like_sf"/>
</dbReference>
<dbReference type="InterPro" id="IPR014710">
    <property type="entry name" value="RmlC-like_jellyroll"/>
</dbReference>
<feature type="domain" description="HTH araC/xylS-type" evidence="5">
    <location>
        <begin position="142"/>
        <end position="238"/>
    </location>
</feature>
<dbReference type="SUPFAM" id="SSF46689">
    <property type="entry name" value="Homeodomain-like"/>
    <property type="match status" value="1"/>
</dbReference>
<dbReference type="PANTHER" id="PTHR11019:SF159">
    <property type="entry name" value="TRANSCRIPTIONAL REGULATOR-RELATED"/>
    <property type="match status" value="1"/>
</dbReference>
<proteinExistence type="predicted"/>
<dbReference type="Gene3D" id="1.10.10.60">
    <property type="entry name" value="Homeodomain-like"/>
    <property type="match status" value="2"/>
</dbReference>
<dbReference type="InterPro" id="IPR018060">
    <property type="entry name" value="HTH_AraC"/>
</dbReference>
<dbReference type="GO" id="GO:0043565">
    <property type="term" value="F:sequence-specific DNA binding"/>
    <property type="evidence" value="ECO:0007669"/>
    <property type="project" value="InterPro"/>
</dbReference>
<dbReference type="KEGG" id="hadh:FRZ61_08440"/>
<gene>
    <name evidence="6" type="ORF">FRZ61_08440</name>
</gene>
<feature type="region of interest" description="Disordered" evidence="4">
    <location>
        <begin position="474"/>
        <end position="520"/>
    </location>
</feature>
<keyword evidence="3" id="KW-0804">Transcription</keyword>
<dbReference type="AlphaFoldDB" id="A0A5J6MUR8"/>
<name>A0A5J6MUR8_9PROT</name>
<dbReference type="Gene3D" id="2.60.120.10">
    <property type="entry name" value="Jelly Rolls"/>
    <property type="match status" value="1"/>
</dbReference>
<sequence>MSGARLEIDHHHPEIECDLIIRGTGSLTLDDRTYALKPGTLIWLLPGQRHRLVRSPHLEMWVLLLRPHLVEASQLAELAEQPLRQLPGEEFVDLDRLLSQVSQDSDQPSVYNAGLAYLAMRAWRASRNSPPARLRPMHAAVTRALLLLRESGASMSLSELSQAAGVAAPYLSRLLVEHSGRSFLEWRNRIRLDRFMQAYRPGANLLNVALEAGFGSYARFHDVFSELVGCAPSDWVRRAEQKGAAAEEEGGAALPADFGMPAAGTLSARQGWTHLVPLIGPLIGERLGPGFLDRLLADGRGDARALNLERLDASLPAAERKRLIASLRAGEPAGAEDLAGLLEAHDFPGTYAGILKAFELSPTRFADAITALALAIWVAANRGSDPGLGHVEAVGRQTWKALGGVMPRLDARAAQELHSALICQFVVTYRALQAARASGDPRAQEEVSAAARRLGQAALGGDVTRVVLTDRGFLRRGKEPAAGDGDRPSAMREPSESPPGSLEGRRADRQGETRRGKERR</sequence>
<evidence type="ECO:0000256" key="4">
    <source>
        <dbReference type="SAM" id="MobiDB-lite"/>
    </source>
</evidence>
<dbReference type="SMART" id="SM00342">
    <property type="entry name" value="HTH_ARAC"/>
    <property type="match status" value="1"/>
</dbReference>
<organism evidence="6 7">
    <name type="scientific">Hypericibacter adhaerens</name>
    <dbReference type="NCBI Taxonomy" id="2602016"/>
    <lineage>
        <taxon>Bacteria</taxon>
        <taxon>Pseudomonadati</taxon>
        <taxon>Pseudomonadota</taxon>
        <taxon>Alphaproteobacteria</taxon>
        <taxon>Rhodospirillales</taxon>
        <taxon>Dongiaceae</taxon>
        <taxon>Hypericibacter</taxon>
    </lineage>
</organism>
<reference evidence="6 7" key="1">
    <citation type="submission" date="2019-08" db="EMBL/GenBank/DDBJ databases">
        <title>Hyperibacter terrae gen. nov., sp. nov. and Hyperibacter viscosus sp. nov., two new members in the family Rhodospirillaceae isolated from the rhizosphere of Hypericum perforatum.</title>
        <authorList>
            <person name="Noviana Z."/>
        </authorList>
    </citation>
    <scope>NUCLEOTIDE SEQUENCE [LARGE SCALE GENOMIC DNA]</scope>
    <source>
        <strain evidence="6 7">R5959</strain>
    </source>
</reference>
<feature type="compositionally biased region" description="Basic and acidic residues" evidence="4">
    <location>
        <begin position="503"/>
        <end position="520"/>
    </location>
</feature>
<accession>A0A5J6MUR8</accession>